<dbReference type="EMBL" id="QLNQ01000020">
    <property type="protein sequence ID" value="RCK65646.1"/>
    <property type="molecule type" value="Genomic_DNA"/>
</dbReference>
<accession>A0A367YID1</accession>
<evidence type="ECO:0000313" key="3">
    <source>
        <dbReference type="EMBL" id="RCK65646.1"/>
    </source>
</evidence>
<gene>
    <name evidence="3" type="ORF">Cantr_01143</name>
</gene>
<organism evidence="3 4">
    <name type="scientific">Candida viswanathii</name>
    <dbReference type="NCBI Taxonomy" id="5486"/>
    <lineage>
        <taxon>Eukaryota</taxon>
        <taxon>Fungi</taxon>
        <taxon>Dikarya</taxon>
        <taxon>Ascomycota</taxon>
        <taxon>Saccharomycotina</taxon>
        <taxon>Pichiomycetes</taxon>
        <taxon>Debaryomycetaceae</taxon>
        <taxon>Candida/Lodderomyces clade</taxon>
        <taxon>Candida</taxon>
    </lineage>
</organism>
<feature type="transmembrane region" description="Helical" evidence="1">
    <location>
        <begin position="127"/>
        <end position="147"/>
    </location>
</feature>
<keyword evidence="1" id="KW-0812">Transmembrane</keyword>
<feature type="transmembrane region" description="Helical" evidence="1">
    <location>
        <begin position="96"/>
        <end position="115"/>
    </location>
</feature>
<evidence type="ECO:0000256" key="2">
    <source>
        <dbReference type="SAM" id="SignalP"/>
    </source>
</evidence>
<proteinExistence type="predicted"/>
<protein>
    <submittedName>
        <fullName evidence="3">Uncharacterized protein</fullName>
    </submittedName>
</protein>
<keyword evidence="2" id="KW-0732">Signal</keyword>
<keyword evidence="1" id="KW-0472">Membrane</keyword>
<reference evidence="3 4" key="1">
    <citation type="submission" date="2018-06" db="EMBL/GenBank/DDBJ databases">
        <title>Whole genome sequencing of Candida tropicalis (genome annotated by CSBL at Korea University).</title>
        <authorList>
            <person name="Ahn J."/>
        </authorList>
    </citation>
    <scope>NUCLEOTIDE SEQUENCE [LARGE SCALE GENOMIC DNA]</scope>
    <source>
        <strain evidence="3 4">ATCC 20962</strain>
    </source>
</reference>
<evidence type="ECO:0000313" key="4">
    <source>
        <dbReference type="Proteomes" id="UP000253472"/>
    </source>
</evidence>
<dbReference type="AlphaFoldDB" id="A0A367YID1"/>
<evidence type="ECO:0000256" key="1">
    <source>
        <dbReference type="SAM" id="Phobius"/>
    </source>
</evidence>
<dbReference type="OrthoDB" id="10408849at2759"/>
<keyword evidence="4" id="KW-1185">Reference proteome</keyword>
<feature type="signal peptide" evidence="2">
    <location>
        <begin position="1"/>
        <end position="19"/>
    </location>
</feature>
<dbReference type="Proteomes" id="UP000253472">
    <property type="component" value="Unassembled WGS sequence"/>
</dbReference>
<sequence length="151" mass="16583">MKFFVWSTALLLYLSFVTGSTLDKAPDAAGVTRSNSATSPTHFVTTRWGRLALWGAYGFCSSWPANAIATTVEKYQERRNNRDIPWGDFAKAAMEAVARTFAYGMFGAAIVAAILDNHGGQGQGITWGQLMIMDVIWLATVVSLRLWTVLL</sequence>
<feature type="chain" id="PRO_5017041319" evidence="2">
    <location>
        <begin position="20"/>
        <end position="151"/>
    </location>
</feature>
<name>A0A367YID1_9ASCO</name>
<keyword evidence="1" id="KW-1133">Transmembrane helix</keyword>
<comment type="caution">
    <text evidence="3">The sequence shown here is derived from an EMBL/GenBank/DDBJ whole genome shotgun (WGS) entry which is preliminary data.</text>
</comment>